<keyword evidence="1" id="KW-0802">TPR repeat</keyword>
<protein>
    <submittedName>
        <fullName evidence="3">Tetratricopeptide repeat protein</fullName>
    </submittedName>
</protein>
<dbReference type="HOGENOM" id="CLU_1347350_0_0_9"/>
<evidence type="ECO:0000256" key="2">
    <source>
        <dbReference type="SAM" id="SignalP"/>
    </source>
</evidence>
<dbReference type="Gene3D" id="1.25.40.10">
    <property type="entry name" value="Tetratricopeptide repeat domain"/>
    <property type="match status" value="1"/>
</dbReference>
<dbReference type="KEGG" id="hhl:Halha_0975"/>
<dbReference type="RefSeq" id="WP_015326661.1">
    <property type="nucleotide sequence ID" value="NC_019978.1"/>
</dbReference>
<gene>
    <name evidence="3" type="ordered locus">Halha_0975</name>
</gene>
<keyword evidence="2" id="KW-0732">Signal</keyword>
<organism evidence="3 4">
    <name type="scientific">Halobacteroides halobius (strain ATCC 35273 / DSM 5150 / MD-1)</name>
    <dbReference type="NCBI Taxonomy" id="748449"/>
    <lineage>
        <taxon>Bacteria</taxon>
        <taxon>Bacillati</taxon>
        <taxon>Bacillota</taxon>
        <taxon>Clostridia</taxon>
        <taxon>Halanaerobiales</taxon>
        <taxon>Halobacteroidaceae</taxon>
        <taxon>Halobacteroides</taxon>
    </lineage>
</organism>
<name>L0K7F0_HALHC</name>
<dbReference type="SUPFAM" id="SSF48452">
    <property type="entry name" value="TPR-like"/>
    <property type="match status" value="1"/>
</dbReference>
<feature type="signal peptide" evidence="2">
    <location>
        <begin position="1"/>
        <end position="23"/>
    </location>
</feature>
<dbReference type="STRING" id="748449.Halha_0975"/>
<dbReference type="OrthoDB" id="2112334at2"/>
<keyword evidence="4" id="KW-1185">Reference proteome</keyword>
<feature type="repeat" description="TPR" evidence="1">
    <location>
        <begin position="102"/>
        <end position="135"/>
    </location>
</feature>
<sequence length="203" mass="23910">MKRKLFSLALICFILLSNGQIQAQSKFKPQWQKIITRSKRLLQKDSLNMKEKYKLAVAYANLGKIEAGNKSFKELGREDWKTKLKGVIVTYQKKMKQGKPDIQTINYLAFAYYIAKQYNRAEDLFQKIIQIDSKNIWSYNYLAVTQYKQEKYEQAEKNLKKSLTIEDNDYTHFLLGVNYYKQGNILKAMYHIGKGKKAVDLFF</sequence>
<dbReference type="EMBL" id="CP003359">
    <property type="protein sequence ID" value="AGB40936.1"/>
    <property type="molecule type" value="Genomic_DNA"/>
</dbReference>
<dbReference type="InterPro" id="IPR019734">
    <property type="entry name" value="TPR_rpt"/>
</dbReference>
<dbReference type="InterPro" id="IPR011990">
    <property type="entry name" value="TPR-like_helical_dom_sf"/>
</dbReference>
<dbReference type="SMART" id="SM00028">
    <property type="entry name" value="TPR"/>
    <property type="match status" value="2"/>
</dbReference>
<accession>L0K7F0</accession>
<dbReference type="Proteomes" id="UP000010880">
    <property type="component" value="Chromosome"/>
</dbReference>
<reference evidence="4" key="1">
    <citation type="submission" date="2012-02" db="EMBL/GenBank/DDBJ databases">
        <title>The complete genome of Halobacteroides halobius DSM 5150.</title>
        <authorList>
            <person name="Lucas S."/>
            <person name="Copeland A."/>
            <person name="Lapidus A."/>
            <person name="Glavina del Rio T."/>
            <person name="Dalin E."/>
            <person name="Tice H."/>
            <person name="Bruce D."/>
            <person name="Goodwin L."/>
            <person name="Pitluck S."/>
            <person name="Peters L."/>
            <person name="Mikhailova N."/>
            <person name="Gu W."/>
            <person name="Kyrpides N."/>
            <person name="Mavromatis K."/>
            <person name="Ivanova N."/>
            <person name="Brettin T."/>
            <person name="Detter J.C."/>
            <person name="Han C."/>
            <person name="Larimer F."/>
            <person name="Land M."/>
            <person name="Hauser L."/>
            <person name="Markowitz V."/>
            <person name="Cheng J.-F."/>
            <person name="Hugenholtz P."/>
            <person name="Woyke T."/>
            <person name="Wu D."/>
            <person name="Tindall B."/>
            <person name="Pomrenke H."/>
            <person name="Brambilla E."/>
            <person name="Klenk H.-P."/>
            <person name="Eisen J.A."/>
        </authorList>
    </citation>
    <scope>NUCLEOTIDE SEQUENCE [LARGE SCALE GENOMIC DNA]</scope>
    <source>
        <strain evidence="4">ATCC 35273 / DSM 5150 / MD-1</strain>
    </source>
</reference>
<dbReference type="eggNOG" id="COG4783">
    <property type="taxonomic scope" value="Bacteria"/>
</dbReference>
<dbReference type="Pfam" id="PF13424">
    <property type="entry name" value="TPR_12"/>
    <property type="match status" value="1"/>
</dbReference>
<dbReference type="PROSITE" id="PS50005">
    <property type="entry name" value="TPR"/>
    <property type="match status" value="1"/>
</dbReference>
<proteinExistence type="predicted"/>
<evidence type="ECO:0000313" key="4">
    <source>
        <dbReference type="Proteomes" id="UP000010880"/>
    </source>
</evidence>
<evidence type="ECO:0000256" key="1">
    <source>
        <dbReference type="PROSITE-ProRule" id="PRU00339"/>
    </source>
</evidence>
<dbReference type="AlphaFoldDB" id="L0K7F0"/>
<evidence type="ECO:0000313" key="3">
    <source>
        <dbReference type="EMBL" id="AGB40936.1"/>
    </source>
</evidence>
<feature type="chain" id="PRO_5003944386" evidence="2">
    <location>
        <begin position="24"/>
        <end position="203"/>
    </location>
</feature>